<dbReference type="EnsemblPlants" id="OB11G19070.1">
    <property type="protein sequence ID" value="OB11G19070.1"/>
    <property type="gene ID" value="OB11G19070"/>
</dbReference>
<reference evidence="1" key="1">
    <citation type="journal article" date="2013" name="Nat. Commun.">
        <title>Whole-genome sequencing of Oryza brachyantha reveals mechanisms underlying Oryza genome evolution.</title>
        <authorList>
            <person name="Chen J."/>
            <person name="Huang Q."/>
            <person name="Gao D."/>
            <person name="Wang J."/>
            <person name="Lang Y."/>
            <person name="Liu T."/>
            <person name="Li B."/>
            <person name="Bai Z."/>
            <person name="Luis Goicoechea J."/>
            <person name="Liang C."/>
            <person name="Chen C."/>
            <person name="Zhang W."/>
            <person name="Sun S."/>
            <person name="Liao Y."/>
            <person name="Zhang X."/>
            <person name="Yang L."/>
            <person name="Song C."/>
            <person name="Wang M."/>
            <person name="Shi J."/>
            <person name="Liu G."/>
            <person name="Liu J."/>
            <person name="Zhou H."/>
            <person name="Zhou W."/>
            <person name="Yu Q."/>
            <person name="An N."/>
            <person name="Chen Y."/>
            <person name="Cai Q."/>
            <person name="Wang B."/>
            <person name="Liu B."/>
            <person name="Min J."/>
            <person name="Huang Y."/>
            <person name="Wu H."/>
            <person name="Li Z."/>
            <person name="Zhang Y."/>
            <person name="Yin Y."/>
            <person name="Song W."/>
            <person name="Jiang J."/>
            <person name="Jackson S.A."/>
            <person name="Wing R.A."/>
            <person name="Wang J."/>
            <person name="Chen M."/>
        </authorList>
    </citation>
    <scope>NUCLEOTIDE SEQUENCE [LARGE SCALE GENOMIC DNA]</scope>
    <source>
        <strain evidence="1">cv. IRGC 101232</strain>
    </source>
</reference>
<dbReference type="HOGENOM" id="CLU_3074874_0_0_1"/>
<dbReference type="Proteomes" id="UP000006038">
    <property type="component" value="Chromosome 11"/>
</dbReference>
<keyword evidence="2" id="KW-1185">Reference proteome</keyword>
<evidence type="ECO:0000313" key="2">
    <source>
        <dbReference type="Proteomes" id="UP000006038"/>
    </source>
</evidence>
<protein>
    <submittedName>
        <fullName evidence="1">Uncharacterized protein</fullName>
    </submittedName>
</protein>
<sequence>VLILVQDNQMRPDKQSRSSTGNRVLVLKWHKHVIYPTKTCAYLYKYLSSRNCK</sequence>
<dbReference type="Gramene" id="OB11G19070.1">
    <property type="protein sequence ID" value="OB11G19070.1"/>
    <property type="gene ID" value="OB11G19070"/>
</dbReference>
<accession>J3N7X1</accession>
<name>J3N7X1_ORYBR</name>
<proteinExistence type="predicted"/>
<reference evidence="1" key="2">
    <citation type="submission" date="2013-04" db="UniProtKB">
        <authorList>
            <consortium name="EnsemblPlants"/>
        </authorList>
    </citation>
    <scope>IDENTIFICATION</scope>
</reference>
<organism evidence="1">
    <name type="scientific">Oryza brachyantha</name>
    <name type="common">malo sina</name>
    <dbReference type="NCBI Taxonomy" id="4533"/>
    <lineage>
        <taxon>Eukaryota</taxon>
        <taxon>Viridiplantae</taxon>
        <taxon>Streptophyta</taxon>
        <taxon>Embryophyta</taxon>
        <taxon>Tracheophyta</taxon>
        <taxon>Spermatophyta</taxon>
        <taxon>Magnoliopsida</taxon>
        <taxon>Liliopsida</taxon>
        <taxon>Poales</taxon>
        <taxon>Poaceae</taxon>
        <taxon>BOP clade</taxon>
        <taxon>Oryzoideae</taxon>
        <taxon>Oryzeae</taxon>
        <taxon>Oryzinae</taxon>
        <taxon>Oryza</taxon>
    </lineage>
</organism>
<dbReference type="AlphaFoldDB" id="J3N7X1"/>
<evidence type="ECO:0000313" key="1">
    <source>
        <dbReference type="EnsemblPlants" id="OB11G19070.1"/>
    </source>
</evidence>